<dbReference type="InterPro" id="IPR050572">
    <property type="entry name" value="Fe-S_Ferredoxin"/>
</dbReference>
<dbReference type="Gene3D" id="3.30.70.20">
    <property type="match status" value="1"/>
</dbReference>
<dbReference type="PROSITE" id="PS51379">
    <property type="entry name" value="4FE4S_FER_2"/>
    <property type="match status" value="2"/>
</dbReference>
<evidence type="ECO:0000313" key="7">
    <source>
        <dbReference type="Proteomes" id="UP000298381"/>
    </source>
</evidence>
<keyword evidence="7" id="KW-1185">Reference proteome</keyword>
<dbReference type="SUPFAM" id="SSF54862">
    <property type="entry name" value="4Fe-4S ferredoxins"/>
    <property type="match status" value="1"/>
</dbReference>
<dbReference type="OrthoDB" id="9794954at2"/>
<dbReference type="PANTHER" id="PTHR43687">
    <property type="entry name" value="ADENYLYLSULFATE REDUCTASE, BETA SUBUNIT"/>
    <property type="match status" value="1"/>
</dbReference>
<evidence type="ECO:0000256" key="1">
    <source>
        <dbReference type="ARBA" id="ARBA00022485"/>
    </source>
</evidence>
<feature type="domain" description="4Fe-4S ferredoxin-type" evidence="5">
    <location>
        <begin position="349"/>
        <end position="377"/>
    </location>
</feature>
<name>A0A4Z0D9T0_9FIRM</name>
<comment type="caution">
    <text evidence="6">The sequence shown here is derived from an EMBL/GenBank/DDBJ whole genome shotgun (WGS) entry which is preliminary data.</text>
</comment>
<dbReference type="PROSITE" id="PS00198">
    <property type="entry name" value="4FE4S_FER_1"/>
    <property type="match status" value="2"/>
</dbReference>
<dbReference type="Proteomes" id="UP000298381">
    <property type="component" value="Unassembled WGS sequence"/>
</dbReference>
<sequence length="386" mass="43089">MYNIFMRWNNMSKVYVNKCDDYVYDDVIKIVDSMLSSIPEIQNLKAGNVLVKTNLLKKNKPEDAVTTHPFVVEGVVRFFQKKGHDVTIGDSPGGPFNPHILKNFYTQAGLVGVSERTGCKLNYNTETIDVRVENGKVINTLKLVKAFAEADYLVSCAKLKTHTMMTYTGAVKNLFGTVPGVNKADYHLKMNDTIDFANLLIDICDYIKPVVSVIDGIHAMEGNGPSAGDIRKLGLLFAGVNPYELDFIASDLVGIKNAPTVVESLKRNLYDINSIKIVGLDLKELDVKPFKLPESTHVNFISGKIPKFAENYVLDKFRPYPYVVREKCIGCGICSANCPKKVITIKDKKATINTKNCIRCFCCHELCPEKAVSIKRHPLHKLIFGE</sequence>
<dbReference type="PANTHER" id="PTHR43687:SF1">
    <property type="entry name" value="FERREDOXIN III"/>
    <property type="match status" value="1"/>
</dbReference>
<keyword evidence="3" id="KW-0408">Iron</keyword>
<evidence type="ECO:0000256" key="4">
    <source>
        <dbReference type="ARBA" id="ARBA00023014"/>
    </source>
</evidence>
<dbReference type="InterPro" id="IPR017896">
    <property type="entry name" value="4Fe4S_Fe-S-bd"/>
</dbReference>
<dbReference type="EMBL" id="SRIB01000001">
    <property type="protein sequence ID" value="TFZ41602.1"/>
    <property type="molecule type" value="Genomic_DNA"/>
</dbReference>
<dbReference type="Pfam" id="PF13237">
    <property type="entry name" value="Fer4_10"/>
    <property type="match status" value="1"/>
</dbReference>
<keyword evidence="4" id="KW-0411">Iron-sulfur</keyword>
<dbReference type="AlphaFoldDB" id="A0A4Z0D9T0"/>
<gene>
    <name evidence="6" type="ORF">E4100_00215</name>
</gene>
<organism evidence="6 7">
    <name type="scientific">Soehngenia longivitae</name>
    <dbReference type="NCBI Taxonomy" id="2562294"/>
    <lineage>
        <taxon>Bacteria</taxon>
        <taxon>Bacillati</taxon>
        <taxon>Bacillota</taxon>
        <taxon>Tissierellia</taxon>
        <taxon>Tissierellales</taxon>
        <taxon>Tissierellaceae</taxon>
        <taxon>Soehngenia</taxon>
    </lineage>
</organism>
<dbReference type="GO" id="GO:0046872">
    <property type="term" value="F:metal ion binding"/>
    <property type="evidence" value="ECO:0007669"/>
    <property type="project" value="UniProtKB-KW"/>
</dbReference>
<proteinExistence type="predicted"/>
<evidence type="ECO:0000313" key="6">
    <source>
        <dbReference type="EMBL" id="TFZ41602.1"/>
    </source>
</evidence>
<dbReference type="InterPro" id="IPR007160">
    <property type="entry name" value="DUF362"/>
</dbReference>
<keyword evidence="2" id="KW-0479">Metal-binding</keyword>
<evidence type="ECO:0000256" key="2">
    <source>
        <dbReference type="ARBA" id="ARBA00022723"/>
    </source>
</evidence>
<dbReference type="Pfam" id="PF04015">
    <property type="entry name" value="DUF362"/>
    <property type="match status" value="1"/>
</dbReference>
<accession>A0A4Z0D9T0</accession>
<dbReference type="InterPro" id="IPR017900">
    <property type="entry name" value="4Fe4S_Fe_S_CS"/>
</dbReference>
<keyword evidence="1" id="KW-0004">4Fe-4S</keyword>
<dbReference type="GO" id="GO:0051539">
    <property type="term" value="F:4 iron, 4 sulfur cluster binding"/>
    <property type="evidence" value="ECO:0007669"/>
    <property type="project" value="UniProtKB-KW"/>
</dbReference>
<reference evidence="6 7" key="1">
    <citation type="submission" date="2019-03" db="EMBL/GenBank/DDBJ databases">
        <title>Draft genome sequence data and analysis of a Fermenting Bacterium, Soehngenia longevitae strain 1933PT, isolated from petroleum reservoir in Azerbaijan.</title>
        <authorList>
            <person name="Grouzdev D.S."/>
            <person name="Bidzhieva S.K."/>
            <person name="Sokolova D.S."/>
            <person name="Tourova T.P."/>
            <person name="Poltaraus A.B."/>
            <person name="Nazina T.N."/>
        </authorList>
    </citation>
    <scope>NUCLEOTIDE SEQUENCE [LARGE SCALE GENOMIC DNA]</scope>
    <source>
        <strain evidence="6 7">1933P</strain>
    </source>
</reference>
<evidence type="ECO:0000256" key="3">
    <source>
        <dbReference type="ARBA" id="ARBA00023004"/>
    </source>
</evidence>
<protein>
    <submittedName>
        <fullName evidence="6">DUF362 domain-containing protein</fullName>
    </submittedName>
</protein>
<evidence type="ECO:0000259" key="5">
    <source>
        <dbReference type="PROSITE" id="PS51379"/>
    </source>
</evidence>
<feature type="domain" description="4Fe-4S ferredoxin-type" evidence="5">
    <location>
        <begin position="319"/>
        <end position="348"/>
    </location>
</feature>